<evidence type="ECO:0000313" key="1">
    <source>
        <dbReference type="EMBL" id="MXP42120.1"/>
    </source>
</evidence>
<name>A0A6I4UT82_9SPHN</name>
<dbReference type="Proteomes" id="UP000469159">
    <property type="component" value="Unassembled WGS sequence"/>
</dbReference>
<reference evidence="1 2" key="1">
    <citation type="submission" date="2019-12" db="EMBL/GenBank/DDBJ databases">
        <title>Genomic-based taxomic classification of the family Erythrobacteraceae.</title>
        <authorList>
            <person name="Xu L."/>
        </authorList>
    </citation>
    <scope>NUCLEOTIDE SEQUENCE [LARGE SCALE GENOMIC DNA]</scope>
    <source>
        <strain evidence="1 2">MCCC 1K02066</strain>
    </source>
</reference>
<sequence length="68" mass="7985">MATQLDPIQDFDLQDGWRLPAWTDCGAEFFELEKKRVFARAWQVGVCHESTLCPRDVNWKNTAGWSRR</sequence>
<accession>A0A6I4UT82</accession>
<keyword evidence="2" id="KW-1185">Reference proteome</keyword>
<dbReference type="AlphaFoldDB" id="A0A6I4UT82"/>
<organism evidence="1 2">
    <name type="scientific">Croceibacterium soli</name>
    <dbReference type="NCBI Taxonomy" id="1739690"/>
    <lineage>
        <taxon>Bacteria</taxon>
        <taxon>Pseudomonadati</taxon>
        <taxon>Pseudomonadota</taxon>
        <taxon>Alphaproteobacteria</taxon>
        <taxon>Sphingomonadales</taxon>
        <taxon>Erythrobacteraceae</taxon>
        <taxon>Croceibacterium</taxon>
    </lineage>
</organism>
<dbReference type="RefSeq" id="WP_160746986.1">
    <property type="nucleotide sequence ID" value="NZ_WTYK01000006.1"/>
</dbReference>
<dbReference type="EMBL" id="WTYK01000006">
    <property type="protein sequence ID" value="MXP42120.1"/>
    <property type="molecule type" value="Genomic_DNA"/>
</dbReference>
<comment type="caution">
    <text evidence="1">The sequence shown here is derived from an EMBL/GenBank/DDBJ whole genome shotgun (WGS) entry which is preliminary data.</text>
</comment>
<protein>
    <submittedName>
        <fullName evidence="1">Uncharacterized protein</fullName>
    </submittedName>
</protein>
<gene>
    <name evidence="1" type="ORF">GRI75_10760</name>
</gene>
<dbReference type="OrthoDB" id="7456916at2"/>
<evidence type="ECO:0000313" key="2">
    <source>
        <dbReference type="Proteomes" id="UP000469159"/>
    </source>
</evidence>
<proteinExistence type="predicted"/>